<accession>A0A409Y5P3</accession>
<evidence type="ECO:0000313" key="2">
    <source>
        <dbReference type="EMBL" id="PPQ98320.1"/>
    </source>
</evidence>
<sequence>MSASNNSSVYPLAQLPNPLTPMAFLPPDLARQVTVASYVFVMAFDVLNNLRSDFLLLFKHRINLPTVVYFISRLGGLGYALIGAIFPTAPLVDCARFERVGASLYAVAVSATALLFFFRVRAVFNQNKFIVAFFALMWLAVLAGCIMGAHGVTGSNIGTTDYCMNVGIEGYIAPGGIIPLINDTLVFLAISYRLTADTHREYSLRDGISIRALVLGDCLPSFSRVFLNQLQVPAQPTNAFLQVMVWDTLNNLDAEYLLLFKHRISLPTVVYFVSRHVLSVLTLSTSGSEPWDMLSLTRFLRATAPIADCARFERTIAALYLVAVPATALLFFFRIRAVFNQNKYIVAFFALLWLAMLAGCIAVTQGVSSRNISSTDNCNVTGTEGYIAAAAIIPLTNDTLVFLAISFRLLGNTHLEYTLKDGMRALVFGDYLPSFSRAFLRDGQAYYLATVTANVLKVTMLYVPAIPVVFRTMFTVPNIVTMNIMACRIFRNTKFGLLEQDSISTGIRFRSRDERSSASVIPVSFSGNAGLKVGHNSAVDDRNLNVIEIIKTVEHSSDESTTAYGLHSCEVP</sequence>
<feature type="transmembrane region" description="Helical" evidence="1">
    <location>
        <begin position="345"/>
        <end position="367"/>
    </location>
</feature>
<dbReference type="EMBL" id="NHYE01001119">
    <property type="protein sequence ID" value="PPQ98320.1"/>
    <property type="molecule type" value="Genomic_DNA"/>
</dbReference>
<name>A0A409Y5P3_9AGAR</name>
<proteinExistence type="predicted"/>
<evidence type="ECO:0000313" key="3">
    <source>
        <dbReference type="Proteomes" id="UP000284706"/>
    </source>
</evidence>
<dbReference type="STRING" id="231916.A0A409Y5P3"/>
<gene>
    <name evidence="2" type="ORF">CVT26_013639</name>
</gene>
<feature type="transmembrane region" description="Helical" evidence="1">
    <location>
        <begin position="315"/>
        <end position="333"/>
    </location>
</feature>
<feature type="transmembrane region" description="Helical" evidence="1">
    <location>
        <begin position="130"/>
        <end position="151"/>
    </location>
</feature>
<keyword evidence="1" id="KW-0472">Membrane</keyword>
<feature type="transmembrane region" description="Helical" evidence="1">
    <location>
        <begin position="67"/>
        <end position="88"/>
    </location>
</feature>
<reference evidence="2 3" key="1">
    <citation type="journal article" date="2018" name="Evol. Lett.">
        <title>Horizontal gene cluster transfer increased hallucinogenic mushroom diversity.</title>
        <authorList>
            <person name="Reynolds H.T."/>
            <person name="Vijayakumar V."/>
            <person name="Gluck-Thaler E."/>
            <person name="Korotkin H.B."/>
            <person name="Matheny P.B."/>
            <person name="Slot J.C."/>
        </authorList>
    </citation>
    <scope>NUCLEOTIDE SEQUENCE [LARGE SCALE GENOMIC DNA]</scope>
    <source>
        <strain evidence="2 3">SRW20</strain>
    </source>
</reference>
<feature type="transmembrane region" description="Helical" evidence="1">
    <location>
        <begin position="469"/>
        <end position="490"/>
    </location>
</feature>
<feature type="transmembrane region" description="Helical" evidence="1">
    <location>
        <begin position="171"/>
        <end position="190"/>
    </location>
</feature>
<organism evidence="2 3">
    <name type="scientific">Gymnopilus dilepis</name>
    <dbReference type="NCBI Taxonomy" id="231916"/>
    <lineage>
        <taxon>Eukaryota</taxon>
        <taxon>Fungi</taxon>
        <taxon>Dikarya</taxon>
        <taxon>Basidiomycota</taxon>
        <taxon>Agaricomycotina</taxon>
        <taxon>Agaricomycetes</taxon>
        <taxon>Agaricomycetidae</taxon>
        <taxon>Agaricales</taxon>
        <taxon>Agaricineae</taxon>
        <taxon>Hymenogastraceae</taxon>
        <taxon>Gymnopilus</taxon>
    </lineage>
</organism>
<keyword evidence="3" id="KW-1185">Reference proteome</keyword>
<feature type="transmembrane region" description="Helical" evidence="1">
    <location>
        <begin position="100"/>
        <end position="118"/>
    </location>
</feature>
<evidence type="ECO:0000256" key="1">
    <source>
        <dbReference type="SAM" id="Phobius"/>
    </source>
</evidence>
<keyword evidence="1" id="KW-0812">Transmembrane</keyword>
<comment type="caution">
    <text evidence="2">The sequence shown here is derived from an EMBL/GenBank/DDBJ whole genome shotgun (WGS) entry which is preliminary data.</text>
</comment>
<protein>
    <submittedName>
        <fullName evidence="2">Uncharacterized protein</fullName>
    </submittedName>
</protein>
<dbReference type="AlphaFoldDB" id="A0A409Y5P3"/>
<dbReference type="Proteomes" id="UP000284706">
    <property type="component" value="Unassembled WGS sequence"/>
</dbReference>
<dbReference type="InParanoid" id="A0A409Y5P3"/>
<dbReference type="OrthoDB" id="3038990at2759"/>
<feature type="transmembrane region" description="Helical" evidence="1">
    <location>
        <begin position="387"/>
        <end position="410"/>
    </location>
</feature>
<keyword evidence="1" id="KW-1133">Transmembrane helix</keyword>